<dbReference type="RefSeq" id="WP_164679821.1">
    <property type="nucleotide sequence ID" value="NZ_CP049057.1"/>
</dbReference>
<dbReference type="Gene3D" id="2.30.30.40">
    <property type="entry name" value="SH3 Domains"/>
    <property type="match status" value="1"/>
</dbReference>
<evidence type="ECO:0000259" key="2">
    <source>
        <dbReference type="Pfam" id="PF08239"/>
    </source>
</evidence>
<organism evidence="3 4">
    <name type="scientific">Rasiella rasia</name>
    <dbReference type="NCBI Taxonomy" id="2744027"/>
    <lineage>
        <taxon>Bacteria</taxon>
        <taxon>Pseudomonadati</taxon>
        <taxon>Bacteroidota</taxon>
        <taxon>Flavobacteriia</taxon>
        <taxon>Flavobacteriales</taxon>
        <taxon>Flavobacteriaceae</taxon>
        <taxon>Rasiella</taxon>
    </lineage>
</organism>
<protein>
    <submittedName>
        <fullName evidence="3">SH3 domain-containing protein</fullName>
    </submittedName>
</protein>
<evidence type="ECO:0000313" key="4">
    <source>
        <dbReference type="Proteomes" id="UP000505306"/>
    </source>
</evidence>
<feature type="domain" description="SH3b" evidence="2">
    <location>
        <begin position="56"/>
        <end position="118"/>
    </location>
</feature>
<gene>
    <name evidence="3" type="ORF">G5B37_09595</name>
</gene>
<sequence length="256" mass="28093">MKKVAFTIIAIAFATLFTACKNETQETPTTVQNQDLAVADITPASTTSYLYVTASSGLTLREFNNLNSEKLAVMPYGTKLEVLSEEANNTMTVGGISGGMHEVAYNNKTGYAFNGFLSKFFPPEKDTNAKIYVNDLKATFPSASFIETTGGTASKPTNTQTILLPTDKWHEAFYIAQKLYDIPSVFQFPNPKGKDVEVIKNAKKPEQLQTSNLAIERKNNALQTITYTQAAEGFGTNITISQEAAFMKIEYTTVVE</sequence>
<proteinExistence type="predicted"/>
<feature type="signal peptide" evidence="1">
    <location>
        <begin position="1"/>
        <end position="19"/>
    </location>
</feature>
<dbReference type="InterPro" id="IPR003646">
    <property type="entry name" value="SH3-like_bac-type"/>
</dbReference>
<dbReference type="EMBL" id="CP049057">
    <property type="protein sequence ID" value="QIE59808.1"/>
    <property type="molecule type" value="Genomic_DNA"/>
</dbReference>
<accession>A0A6G6GMN8</accession>
<feature type="chain" id="PRO_5026227993" evidence="1">
    <location>
        <begin position="20"/>
        <end position="256"/>
    </location>
</feature>
<dbReference type="PROSITE" id="PS51257">
    <property type="entry name" value="PROKAR_LIPOPROTEIN"/>
    <property type="match status" value="1"/>
</dbReference>
<dbReference type="AlphaFoldDB" id="A0A6G6GMN8"/>
<evidence type="ECO:0000256" key="1">
    <source>
        <dbReference type="SAM" id="SignalP"/>
    </source>
</evidence>
<name>A0A6G6GMN8_9FLAO</name>
<dbReference type="Proteomes" id="UP000505306">
    <property type="component" value="Chromosome"/>
</dbReference>
<keyword evidence="4" id="KW-1185">Reference proteome</keyword>
<evidence type="ECO:0000313" key="3">
    <source>
        <dbReference type="EMBL" id="QIE59808.1"/>
    </source>
</evidence>
<dbReference type="Pfam" id="PF08239">
    <property type="entry name" value="SH3_3"/>
    <property type="match status" value="1"/>
</dbReference>
<keyword evidence="1" id="KW-0732">Signal</keyword>
<reference evidence="3 4" key="1">
    <citation type="submission" date="2020-02" db="EMBL/GenBank/DDBJ databases">
        <title>Complete genome sequence of Flavobacteriaceae bacterium.</title>
        <authorList>
            <person name="Kim S.-J."/>
            <person name="Kim Y.-S."/>
            <person name="Kim K.-H."/>
        </authorList>
    </citation>
    <scope>NUCLEOTIDE SEQUENCE [LARGE SCALE GENOMIC DNA]</scope>
    <source>
        <strain evidence="3 4">RR4-40</strain>
    </source>
</reference>
<dbReference type="KEGG" id="mgel:G5B37_09595"/>